<dbReference type="RefSeq" id="WP_274455371.1">
    <property type="nucleotide sequence ID" value="NZ_CP067097.1"/>
</dbReference>
<proteinExistence type="predicted"/>
<evidence type="ECO:0008006" key="3">
    <source>
        <dbReference type="Google" id="ProtNLM"/>
    </source>
</evidence>
<dbReference type="SUPFAM" id="SSF56059">
    <property type="entry name" value="Glutathione synthetase ATP-binding domain-like"/>
    <property type="match status" value="1"/>
</dbReference>
<protein>
    <recommendedName>
        <fullName evidence="3">YheC/D like ATP-grasp</fullName>
    </recommendedName>
</protein>
<dbReference type="InterPro" id="IPR026838">
    <property type="entry name" value="YheC/D"/>
</dbReference>
<dbReference type="EMBL" id="JAUSTP010000002">
    <property type="protein sequence ID" value="MDQ0188639.1"/>
    <property type="molecule type" value="Genomic_DNA"/>
</dbReference>
<sequence length="369" mass="41289">MASPDKWIGVATTVIAKRRPSAGESVLRPPIYYCWMAQRAYERGFHLVLFDPDAVHWQERRVSGWTPVDASNPFGSWKKTQTPLPAAIYENVFVHLAMRGRCRGLRKMARIQAIPLFNPPMPDKWRILRLLRARDVRVYVPETLRLSDPTAAVAQIKQWGVAYVKPIGGYGGMGVTRVEALPDDSFRVSMDRTTQGVRPSRRVVSEASLRTWLKTRTKRPHILQRGISLLTLDGRRVDFRVACQRDGNGKWQVVAIVPKLAVRGGAVSNIRAGGSKVSLEACQQMAERAGKRIPVEALERCALRIAGILSRQQPRCGIVGFDLGVDESLRVWFIEANPKPARSLLSDVQRRRSAQLNADFACCLATSSN</sequence>
<gene>
    <name evidence="1" type="ORF">J2S03_000451</name>
</gene>
<organism evidence="1 2">
    <name type="scientific">Alicyclobacillus cycloheptanicus</name>
    <dbReference type="NCBI Taxonomy" id="1457"/>
    <lineage>
        <taxon>Bacteria</taxon>
        <taxon>Bacillati</taxon>
        <taxon>Bacillota</taxon>
        <taxon>Bacilli</taxon>
        <taxon>Bacillales</taxon>
        <taxon>Alicyclobacillaceae</taxon>
        <taxon>Alicyclobacillus</taxon>
    </lineage>
</organism>
<dbReference type="Pfam" id="PF14398">
    <property type="entry name" value="ATPgrasp_YheCD"/>
    <property type="match status" value="1"/>
</dbReference>
<evidence type="ECO:0000313" key="2">
    <source>
        <dbReference type="Proteomes" id="UP001232973"/>
    </source>
</evidence>
<dbReference type="Proteomes" id="UP001232973">
    <property type="component" value="Unassembled WGS sequence"/>
</dbReference>
<comment type="caution">
    <text evidence="1">The sequence shown here is derived from an EMBL/GenBank/DDBJ whole genome shotgun (WGS) entry which is preliminary data.</text>
</comment>
<keyword evidence="2" id="KW-1185">Reference proteome</keyword>
<accession>A0ABT9XEB8</accession>
<name>A0ABT9XEB8_9BACL</name>
<reference evidence="1 2" key="1">
    <citation type="submission" date="2023-07" db="EMBL/GenBank/DDBJ databases">
        <title>Genomic Encyclopedia of Type Strains, Phase IV (KMG-IV): sequencing the most valuable type-strain genomes for metagenomic binning, comparative biology and taxonomic classification.</title>
        <authorList>
            <person name="Goeker M."/>
        </authorList>
    </citation>
    <scope>NUCLEOTIDE SEQUENCE [LARGE SCALE GENOMIC DNA]</scope>
    <source>
        <strain evidence="1 2">DSM 4006</strain>
    </source>
</reference>
<evidence type="ECO:0000313" key="1">
    <source>
        <dbReference type="EMBL" id="MDQ0188639.1"/>
    </source>
</evidence>